<keyword evidence="3" id="KW-1185">Reference proteome</keyword>
<accession>A0ABD1USW1</accession>
<organism evidence="2 3">
    <name type="scientific">Forsythia ovata</name>
    <dbReference type="NCBI Taxonomy" id="205694"/>
    <lineage>
        <taxon>Eukaryota</taxon>
        <taxon>Viridiplantae</taxon>
        <taxon>Streptophyta</taxon>
        <taxon>Embryophyta</taxon>
        <taxon>Tracheophyta</taxon>
        <taxon>Spermatophyta</taxon>
        <taxon>Magnoliopsida</taxon>
        <taxon>eudicotyledons</taxon>
        <taxon>Gunneridae</taxon>
        <taxon>Pentapetalae</taxon>
        <taxon>asterids</taxon>
        <taxon>lamiids</taxon>
        <taxon>Lamiales</taxon>
        <taxon>Oleaceae</taxon>
        <taxon>Forsythieae</taxon>
        <taxon>Forsythia</taxon>
    </lineage>
</organism>
<evidence type="ECO:0000256" key="1">
    <source>
        <dbReference type="SAM" id="MobiDB-lite"/>
    </source>
</evidence>
<sequence length="136" mass="14500">MAESESETHSVGLPPPTYAIVDQFETLQTQKIAMMALLHNQIHTSADHVSSSPIAPTENTHVQPSQGDPFSDSTTPPAAAALPHRYTDQGSDPSRKMADHGADLDLLQLLWGGFGSGRSAPIRPIAITSVPHTEPN</sequence>
<protein>
    <submittedName>
        <fullName evidence="2">Uncharacterized protein</fullName>
    </submittedName>
</protein>
<evidence type="ECO:0000313" key="3">
    <source>
        <dbReference type="Proteomes" id="UP001604277"/>
    </source>
</evidence>
<dbReference type="Proteomes" id="UP001604277">
    <property type="component" value="Unassembled WGS sequence"/>
</dbReference>
<feature type="compositionally biased region" description="Polar residues" evidence="1">
    <location>
        <begin position="45"/>
        <end position="76"/>
    </location>
</feature>
<evidence type="ECO:0000313" key="2">
    <source>
        <dbReference type="EMBL" id="KAL2528134.1"/>
    </source>
</evidence>
<name>A0ABD1USW1_9LAMI</name>
<feature type="region of interest" description="Disordered" evidence="1">
    <location>
        <begin position="45"/>
        <end position="99"/>
    </location>
</feature>
<dbReference type="AlphaFoldDB" id="A0ABD1USW1"/>
<dbReference type="EMBL" id="JBFOLJ010000006">
    <property type="protein sequence ID" value="KAL2528134.1"/>
    <property type="molecule type" value="Genomic_DNA"/>
</dbReference>
<reference evidence="3" key="1">
    <citation type="submission" date="2024-07" db="EMBL/GenBank/DDBJ databases">
        <title>Two chromosome-level genome assemblies of Korean endemic species Abeliophyllum distichum and Forsythia ovata (Oleaceae).</title>
        <authorList>
            <person name="Jang H."/>
        </authorList>
    </citation>
    <scope>NUCLEOTIDE SEQUENCE [LARGE SCALE GENOMIC DNA]</scope>
</reference>
<proteinExistence type="predicted"/>
<gene>
    <name evidence="2" type="ORF">Fot_20735</name>
</gene>
<comment type="caution">
    <text evidence="2">The sequence shown here is derived from an EMBL/GenBank/DDBJ whole genome shotgun (WGS) entry which is preliminary data.</text>
</comment>